<dbReference type="InterPro" id="IPR036097">
    <property type="entry name" value="HisK_dim/P_sf"/>
</dbReference>
<evidence type="ECO:0000313" key="14">
    <source>
        <dbReference type="Proteomes" id="UP001501523"/>
    </source>
</evidence>
<evidence type="ECO:0000256" key="6">
    <source>
        <dbReference type="ARBA" id="ARBA00022741"/>
    </source>
</evidence>
<dbReference type="SMART" id="SM00388">
    <property type="entry name" value="HisKA"/>
    <property type="match status" value="1"/>
</dbReference>
<dbReference type="PANTHER" id="PTHR43065:SF10">
    <property type="entry name" value="PEROXIDE STRESS-ACTIVATED HISTIDINE KINASE MAK3"/>
    <property type="match status" value="1"/>
</dbReference>
<dbReference type="PROSITE" id="PS50109">
    <property type="entry name" value="HIS_KIN"/>
    <property type="match status" value="1"/>
</dbReference>
<keyword evidence="6" id="KW-0547">Nucleotide-binding</keyword>
<keyword evidence="5" id="KW-0808">Transferase</keyword>
<evidence type="ECO:0000256" key="3">
    <source>
        <dbReference type="ARBA" id="ARBA00012438"/>
    </source>
</evidence>
<accession>A0ABN1IGU7</accession>
<dbReference type="EC" id="2.7.13.3" evidence="3"/>
<dbReference type="InterPro" id="IPR003660">
    <property type="entry name" value="HAMP_dom"/>
</dbReference>
<dbReference type="Pfam" id="PF00512">
    <property type="entry name" value="HisKA"/>
    <property type="match status" value="1"/>
</dbReference>
<dbReference type="SUPFAM" id="SSF55874">
    <property type="entry name" value="ATPase domain of HSP90 chaperone/DNA topoisomerase II/histidine kinase"/>
    <property type="match status" value="1"/>
</dbReference>
<evidence type="ECO:0000259" key="11">
    <source>
        <dbReference type="PROSITE" id="PS50109"/>
    </source>
</evidence>
<dbReference type="PANTHER" id="PTHR43065">
    <property type="entry name" value="SENSOR HISTIDINE KINASE"/>
    <property type="match status" value="1"/>
</dbReference>
<feature type="transmembrane region" description="Helical" evidence="10">
    <location>
        <begin position="88"/>
        <end position="110"/>
    </location>
</feature>
<gene>
    <name evidence="13" type="ORF">GCM10009105_16410</name>
</gene>
<dbReference type="Proteomes" id="UP001501523">
    <property type="component" value="Unassembled WGS sequence"/>
</dbReference>
<evidence type="ECO:0000256" key="1">
    <source>
        <dbReference type="ARBA" id="ARBA00000085"/>
    </source>
</evidence>
<protein>
    <recommendedName>
        <fullName evidence="3">histidine kinase</fullName>
        <ecNumber evidence="3">2.7.13.3</ecNumber>
    </recommendedName>
</protein>
<dbReference type="Pfam" id="PF08448">
    <property type="entry name" value="PAS_4"/>
    <property type="match status" value="1"/>
</dbReference>
<feature type="transmembrane region" description="Helical" evidence="10">
    <location>
        <begin position="47"/>
        <end position="68"/>
    </location>
</feature>
<dbReference type="SUPFAM" id="SSF47384">
    <property type="entry name" value="Homodimeric domain of signal transducing histidine kinase"/>
    <property type="match status" value="1"/>
</dbReference>
<dbReference type="SMART" id="SM00304">
    <property type="entry name" value="HAMP"/>
    <property type="match status" value="1"/>
</dbReference>
<name>A0ABN1IGU7_9GAMM</name>
<evidence type="ECO:0000259" key="12">
    <source>
        <dbReference type="PROSITE" id="PS50885"/>
    </source>
</evidence>
<evidence type="ECO:0000256" key="8">
    <source>
        <dbReference type="ARBA" id="ARBA00022840"/>
    </source>
</evidence>
<dbReference type="InterPro" id="IPR004358">
    <property type="entry name" value="Sig_transdc_His_kin-like_C"/>
</dbReference>
<evidence type="ECO:0000256" key="7">
    <source>
        <dbReference type="ARBA" id="ARBA00022777"/>
    </source>
</evidence>
<keyword evidence="7" id="KW-0418">Kinase</keyword>
<dbReference type="InterPro" id="IPR036890">
    <property type="entry name" value="HATPase_C_sf"/>
</dbReference>
<organism evidence="13 14">
    <name type="scientific">Dokdonella soli</name>
    <dbReference type="NCBI Taxonomy" id="529810"/>
    <lineage>
        <taxon>Bacteria</taxon>
        <taxon>Pseudomonadati</taxon>
        <taxon>Pseudomonadota</taxon>
        <taxon>Gammaproteobacteria</taxon>
        <taxon>Lysobacterales</taxon>
        <taxon>Rhodanobacteraceae</taxon>
        <taxon>Dokdonella</taxon>
    </lineage>
</organism>
<dbReference type="CDD" id="cd00082">
    <property type="entry name" value="HisKA"/>
    <property type="match status" value="1"/>
</dbReference>
<keyword evidence="10" id="KW-0472">Membrane</keyword>
<evidence type="ECO:0000313" key="13">
    <source>
        <dbReference type="EMBL" id="GAA0713156.1"/>
    </source>
</evidence>
<keyword evidence="4" id="KW-0597">Phosphoprotein</keyword>
<keyword evidence="9" id="KW-0902">Two-component regulatory system</keyword>
<dbReference type="GO" id="GO:0005524">
    <property type="term" value="F:ATP binding"/>
    <property type="evidence" value="ECO:0007669"/>
    <property type="project" value="UniProtKB-KW"/>
</dbReference>
<dbReference type="SUPFAM" id="SSF55785">
    <property type="entry name" value="PYP-like sensor domain (PAS domain)"/>
    <property type="match status" value="1"/>
</dbReference>
<dbReference type="PROSITE" id="PS50885">
    <property type="entry name" value="HAMP"/>
    <property type="match status" value="1"/>
</dbReference>
<evidence type="ECO:0000256" key="4">
    <source>
        <dbReference type="ARBA" id="ARBA00022553"/>
    </source>
</evidence>
<dbReference type="EMBL" id="BAAAEU010000006">
    <property type="protein sequence ID" value="GAA0713156.1"/>
    <property type="molecule type" value="Genomic_DNA"/>
</dbReference>
<keyword evidence="10" id="KW-1133">Transmembrane helix</keyword>
<dbReference type="Pfam" id="PF02518">
    <property type="entry name" value="HATPase_c"/>
    <property type="match status" value="1"/>
</dbReference>
<evidence type="ECO:0000256" key="5">
    <source>
        <dbReference type="ARBA" id="ARBA00022679"/>
    </source>
</evidence>
<proteinExistence type="predicted"/>
<keyword evidence="10" id="KW-0812">Transmembrane</keyword>
<dbReference type="PRINTS" id="PR00344">
    <property type="entry name" value="BCTRLSENSOR"/>
</dbReference>
<dbReference type="PIRSF" id="PIRSF037532">
    <property type="entry name" value="STHK_NtrY"/>
    <property type="match status" value="1"/>
</dbReference>
<dbReference type="CDD" id="cd06225">
    <property type="entry name" value="HAMP"/>
    <property type="match status" value="1"/>
</dbReference>
<dbReference type="Gene3D" id="1.10.287.130">
    <property type="match status" value="1"/>
</dbReference>
<dbReference type="SMART" id="SM00387">
    <property type="entry name" value="HATPase_c"/>
    <property type="match status" value="1"/>
</dbReference>
<dbReference type="InterPro" id="IPR017232">
    <property type="entry name" value="NtrY"/>
</dbReference>
<reference evidence="13 14" key="1">
    <citation type="journal article" date="2019" name="Int. J. Syst. Evol. Microbiol.">
        <title>The Global Catalogue of Microorganisms (GCM) 10K type strain sequencing project: providing services to taxonomists for standard genome sequencing and annotation.</title>
        <authorList>
            <consortium name="The Broad Institute Genomics Platform"/>
            <consortium name="The Broad Institute Genome Sequencing Center for Infectious Disease"/>
            <person name="Wu L."/>
            <person name="Ma J."/>
        </authorList>
    </citation>
    <scope>NUCLEOTIDE SEQUENCE [LARGE SCALE GENOMIC DNA]</scope>
    <source>
        <strain evidence="13 14">JCM 15421</strain>
    </source>
</reference>
<feature type="domain" description="Histidine kinase" evidence="11">
    <location>
        <begin position="501"/>
        <end position="717"/>
    </location>
</feature>
<keyword evidence="8 13" id="KW-0067">ATP-binding</keyword>
<dbReference type="InterPro" id="IPR003594">
    <property type="entry name" value="HATPase_dom"/>
</dbReference>
<sequence length="727" mass="79385">MDARGALNFFFRRALPALAVAALLVASLKLAEDAAGDTGRFAAHYRWVLGAAVVALAVLAIAIGQRLWRLRADLIRETPGARLNRRLLRVLIVLAVPPIVVVYGFALRFLDATVDNWFNVRLEQALDDALELGRIVVDEHLRSAETASEGLAKRLAIDPQGSAQAALDEAIDPLGAIQLTVFGDDGRVLATASSDPRYLNPPLPDSALLMRVQSDRRYAAAEPLGDALALRVALPIEASGGEPGRLLQGLFPLPARLQPLTRGIESASFDFQRLKFLRGSLKLTFALILTFVLLLSVLVVVLAAFGVARRLVAPIGRLAAATRAVGAGRYDTPLPAASNDELGFLVHSFAQMTRELEFAGARAQKSARETEQQRAWLEAVLERLSAGVLGFDRDGHLRVANRAAEAILSVNLSRHLGRNLAEVRGERADLAAFVDPLARHLRESPREWREEVVIDTAEGRRMLMLRGTALPDHAGYVAVFDDLTVLNRAQRDAAWGEVARRLAHEVKNPLTPIQLAAERLRRRFLGRLSPEEGELIDRATHTIVTQVEALKTMVNAFGDYARPPQLATRPIALHALLGEVLDLYENDQRISLTRQLADGEPRVRVDAVRLRQALHNLLKNALEAIGETRKPQIQVTTRIVRDDEQDWVELSVADNGPGLPADFGERWFEPYTSSKSRGTGLGLAVVKKIVEEHGGSVRAGNHAHGGAEFTLRLPLENVAAQGNPAPA</sequence>
<dbReference type="RefSeq" id="WP_343789295.1">
    <property type="nucleotide sequence ID" value="NZ_BAAAEU010000006.1"/>
</dbReference>
<dbReference type="SUPFAM" id="SSF158472">
    <property type="entry name" value="HAMP domain-like"/>
    <property type="match status" value="1"/>
</dbReference>
<dbReference type="Gene3D" id="3.30.565.10">
    <property type="entry name" value="Histidine kinase-like ATPase, C-terminal domain"/>
    <property type="match status" value="1"/>
</dbReference>
<dbReference type="Gene3D" id="3.30.450.20">
    <property type="entry name" value="PAS domain"/>
    <property type="match status" value="1"/>
</dbReference>
<comment type="catalytic activity">
    <reaction evidence="1">
        <text>ATP + protein L-histidine = ADP + protein N-phospho-L-histidine.</text>
        <dbReference type="EC" id="2.7.13.3"/>
    </reaction>
</comment>
<feature type="transmembrane region" description="Helical" evidence="10">
    <location>
        <begin position="283"/>
        <end position="308"/>
    </location>
</feature>
<evidence type="ECO:0000256" key="2">
    <source>
        <dbReference type="ARBA" id="ARBA00004370"/>
    </source>
</evidence>
<feature type="domain" description="HAMP" evidence="12">
    <location>
        <begin position="309"/>
        <end position="361"/>
    </location>
</feature>
<comment type="caution">
    <text evidence="13">The sequence shown here is derived from an EMBL/GenBank/DDBJ whole genome shotgun (WGS) entry which is preliminary data.</text>
</comment>
<comment type="subcellular location">
    <subcellularLocation>
        <location evidence="2">Membrane</location>
    </subcellularLocation>
</comment>
<dbReference type="InterPro" id="IPR005467">
    <property type="entry name" value="His_kinase_dom"/>
</dbReference>
<evidence type="ECO:0000256" key="10">
    <source>
        <dbReference type="SAM" id="Phobius"/>
    </source>
</evidence>
<dbReference type="InterPro" id="IPR035965">
    <property type="entry name" value="PAS-like_dom_sf"/>
</dbReference>
<dbReference type="Pfam" id="PF00672">
    <property type="entry name" value="HAMP"/>
    <property type="match status" value="1"/>
</dbReference>
<dbReference type="InterPro" id="IPR013656">
    <property type="entry name" value="PAS_4"/>
</dbReference>
<keyword evidence="14" id="KW-1185">Reference proteome</keyword>
<evidence type="ECO:0000256" key="9">
    <source>
        <dbReference type="ARBA" id="ARBA00023012"/>
    </source>
</evidence>
<dbReference type="Gene3D" id="6.10.340.10">
    <property type="match status" value="1"/>
</dbReference>
<dbReference type="InterPro" id="IPR003661">
    <property type="entry name" value="HisK_dim/P_dom"/>
</dbReference>